<dbReference type="Gene3D" id="3.30.420.10">
    <property type="entry name" value="Ribonuclease H-like superfamily/Ribonuclease H"/>
    <property type="match status" value="1"/>
</dbReference>
<dbReference type="GO" id="GO:0000175">
    <property type="term" value="F:3'-5'-RNA exonuclease activity"/>
    <property type="evidence" value="ECO:0007669"/>
    <property type="project" value="TreeGrafter"/>
</dbReference>
<dbReference type="InterPro" id="IPR012337">
    <property type="entry name" value="RNaseH-like_sf"/>
</dbReference>
<keyword evidence="4" id="KW-1185">Reference proteome</keyword>
<feature type="region of interest" description="Disordered" evidence="2">
    <location>
        <begin position="672"/>
        <end position="705"/>
    </location>
</feature>
<protein>
    <submittedName>
        <fullName evidence="3">Uncharacterized protein</fullName>
    </submittedName>
</protein>
<comment type="caution">
    <text evidence="3">The sequence shown here is derived from an EMBL/GenBank/DDBJ whole genome shotgun (WGS) entry which is preliminary data.</text>
</comment>
<gene>
    <name evidence="3" type="ORF">MKZ38_004889</name>
</gene>
<dbReference type="Proteomes" id="UP001201980">
    <property type="component" value="Unassembled WGS sequence"/>
</dbReference>
<dbReference type="InterPro" id="IPR036397">
    <property type="entry name" value="RNaseH_sf"/>
</dbReference>
<comment type="similarity">
    <text evidence="1">Belongs to the CAF1 family.</text>
</comment>
<reference evidence="3" key="1">
    <citation type="submission" date="2022-07" db="EMBL/GenBank/DDBJ databases">
        <title>Draft genome sequence of Zalerion maritima ATCC 34329, a (micro)plastics degrading marine fungus.</title>
        <authorList>
            <person name="Paco A."/>
            <person name="Goncalves M.F.M."/>
            <person name="Rocha-Santos T.A.P."/>
            <person name="Alves A."/>
        </authorList>
    </citation>
    <scope>NUCLEOTIDE SEQUENCE</scope>
    <source>
        <strain evidence="3">ATCC 34329</strain>
    </source>
</reference>
<organism evidence="3 4">
    <name type="scientific">Zalerion maritima</name>
    <dbReference type="NCBI Taxonomy" id="339359"/>
    <lineage>
        <taxon>Eukaryota</taxon>
        <taxon>Fungi</taxon>
        <taxon>Dikarya</taxon>
        <taxon>Ascomycota</taxon>
        <taxon>Pezizomycotina</taxon>
        <taxon>Sordariomycetes</taxon>
        <taxon>Lulworthiomycetidae</taxon>
        <taxon>Lulworthiales</taxon>
        <taxon>Lulworthiaceae</taxon>
        <taxon>Zalerion</taxon>
    </lineage>
</organism>
<evidence type="ECO:0000256" key="1">
    <source>
        <dbReference type="ARBA" id="ARBA00008372"/>
    </source>
</evidence>
<dbReference type="GO" id="GO:0003723">
    <property type="term" value="F:RNA binding"/>
    <property type="evidence" value="ECO:0007669"/>
    <property type="project" value="TreeGrafter"/>
</dbReference>
<feature type="compositionally biased region" description="Basic and acidic residues" evidence="2">
    <location>
        <begin position="692"/>
        <end position="705"/>
    </location>
</feature>
<dbReference type="GO" id="GO:1990432">
    <property type="term" value="P:siRNA 3'-end processing"/>
    <property type="evidence" value="ECO:0007669"/>
    <property type="project" value="TreeGrafter"/>
</dbReference>
<dbReference type="EMBL" id="JAKWBI020000028">
    <property type="protein sequence ID" value="KAJ2905595.1"/>
    <property type="molecule type" value="Genomic_DNA"/>
</dbReference>
<evidence type="ECO:0000256" key="2">
    <source>
        <dbReference type="SAM" id="MobiDB-lite"/>
    </source>
</evidence>
<dbReference type="GO" id="GO:1990431">
    <property type="term" value="P:priRNA 3'-end processing"/>
    <property type="evidence" value="ECO:0007669"/>
    <property type="project" value="TreeGrafter"/>
</dbReference>
<dbReference type="GO" id="GO:0000289">
    <property type="term" value="P:nuclear-transcribed mRNA poly(A) tail shortening"/>
    <property type="evidence" value="ECO:0007669"/>
    <property type="project" value="TreeGrafter"/>
</dbReference>
<evidence type="ECO:0000313" key="4">
    <source>
        <dbReference type="Proteomes" id="UP001201980"/>
    </source>
</evidence>
<sequence>MDSDAQLFDPLLQRSFVAQSVEIDSANYLYILPPILDVISKAAFVAIDLEMSGITVGNGDSMPTSSMTTTDESYEKAKKTAQTYCILQVGITAIKGDSGDSFDCQTYHLKLNPMTQKDSKRSAASYHLSARTNRVVAFSTTAMEFLGDHGFDIISAFSDGVPYLSRPEREAYQPYISGNGTAFTDIDCLDDPEVKEFCQSVRATVHNWLDKGIGTRRYVNISLGPKIDLSRLQAKLVHHTVQTEFPQCTTRAMGGFVQVTMKDHLHEAKTMENTKKMRREVVSKNIGAALLFEALSGGDFASYFPDMWNTMGLSTRTASKVKLVVDESQARLKERKPIIIAHNSLYDLCFIHQTFFGPLPESLKDFTHAIHKLFPRVIDTKYMFLKESNLMVEETSLETCYRKSKYERFPKLAWLTSNCFITTNLKSTKAHDAGYDSYMTAVVAMKQGFKLTIDANPKLPNPNKAVLVPPRTHVSCQLASDTGTAEGREEGFTREETSEADLPPRAKDPFWESSPFKSKEITEYCSMEAQDRDAAPHTMVGAPIGTQARTGWSSMNACRPKQQNSIRSTAQEASMFSQGAHQALGSALMGPRLNPAADQFQPTKGHTATSVFIPGLNIMNYPEPAQSRFHSHPPPAARMSGNFPFSLTNHHNHGNGPRADVPDFVPAGFMGPRSIFQRPGPRRPVKITRPPEAAKSDKAGSVKTKDAPVKIEDIKVDSQDEGYMPLWGMYLFAEYGNRIPVGRRGFLIHLED</sequence>
<name>A0AAD5RYC2_9PEZI</name>
<proteinExistence type="inferred from homology"/>
<accession>A0AAD5RYC2</accession>
<dbReference type="AlphaFoldDB" id="A0AAD5RYC2"/>
<dbReference type="SUPFAM" id="SSF53098">
    <property type="entry name" value="Ribonuclease H-like"/>
    <property type="match status" value="1"/>
</dbReference>
<evidence type="ECO:0000313" key="3">
    <source>
        <dbReference type="EMBL" id="KAJ2905595.1"/>
    </source>
</evidence>
<dbReference type="GO" id="GO:0005634">
    <property type="term" value="C:nucleus"/>
    <property type="evidence" value="ECO:0007669"/>
    <property type="project" value="TreeGrafter"/>
</dbReference>
<feature type="compositionally biased region" description="Basic and acidic residues" evidence="2">
    <location>
        <begin position="486"/>
        <end position="510"/>
    </location>
</feature>
<dbReference type="PANTHER" id="PTHR15092:SF22">
    <property type="entry name" value="POLY(A)-SPECIFIC RIBONUCLEASE PNLDC1"/>
    <property type="match status" value="1"/>
</dbReference>
<feature type="region of interest" description="Disordered" evidence="2">
    <location>
        <begin position="480"/>
        <end position="513"/>
    </location>
</feature>
<dbReference type="PANTHER" id="PTHR15092">
    <property type="entry name" value="POLY A -SPECIFIC RIBONUCLEASE/TARGET OF EGR1, MEMBER 1"/>
    <property type="match status" value="1"/>
</dbReference>
<dbReference type="Pfam" id="PF04857">
    <property type="entry name" value="CAF1"/>
    <property type="match status" value="1"/>
</dbReference>
<dbReference type="InterPro" id="IPR051181">
    <property type="entry name" value="CAF1_poly(A)_ribonucleases"/>
</dbReference>
<dbReference type="InterPro" id="IPR006941">
    <property type="entry name" value="RNase_CAF1"/>
</dbReference>